<feature type="transmembrane region" description="Helical" evidence="2">
    <location>
        <begin position="38"/>
        <end position="62"/>
    </location>
</feature>
<evidence type="ECO:0000313" key="4">
    <source>
        <dbReference type="Proteomes" id="UP000235672"/>
    </source>
</evidence>
<evidence type="ECO:0000256" key="1">
    <source>
        <dbReference type="SAM" id="MobiDB-lite"/>
    </source>
</evidence>
<keyword evidence="2" id="KW-1133">Transmembrane helix</keyword>
<protein>
    <submittedName>
        <fullName evidence="3">Uncharacterized protein</fullName>
    </submittedName>
</protein>
<evidence type="ECO:0000256" key="2">
    <source>
        <dbReference type="SAM" id="Phobius"/>
    </source>
</evidence>
<dbReference type="AlphaFoldDB" id="A0A2J6PG76"/>
<dbReference type="EMBL" id="KZ613537">
    <property type="protein sequence ID" value="PMD13018.1"/>
    <property type="molecule type" value="Genomic_DNA"/>
</dbReference>
<accession>A0A2J6PG76</accession>
<name>A0A2J6PG76_9HELO</name>
<keyword evidence="2" id="KW-0812">Transmembrane</keyword>
<keyword evidence="2" id="KW-0472">Membrane</keyword>
<feature type="region of interest" description="Disordered" evidence="1">
    <location>
        <begin position="113"/>
        <end position="143"/>
    </location>
</feature>
<reference evidence="3 4" key="1">
    <citation type="submission" date="2016-05" db="EMBL/GenBank/DDBJ databases">
        <title>A degradative enzymes factory behind the ericoid mycorrhizal symbiosis.</title>
        <authorList>
            <consortium name="DOE Joint Genome Institute"/>
            <person name="Martino E."/>
            <person name="Morin E."/>
            <person name="Grelet G."/>
            <person name="Kuo A."/>
            <person name="Kohler A."/>
            <person name="Daghino S."/>
            <person name="Barry K."/>
            <person name="Choi C."/>
            <person name="Cichocki N."/>
            <person name="Clum A."/>
            <person name="Copeland A."/>
            <person name="Hainaut M."/>
            <person name="Haridas S."/>
            <person name="Labutti K."/>
            <person name="Lindquist E."/>
            <person name="Lipzen A."/>
            <person name="Khouja H.-R."/>
            <person name="Murat C."/>
            <person name="Ohm R."/>
            <person name="Olson A."/>
            <person name="Spatafora J."/>
            <person name="Veneault-Fourrey C."/>
            <person name="Henrissat B."/>
            <person name="Grigoriev I."/>
            <person name="Martin F."/>
            <person name="Perotto S."/>
        </authorList>
    </citation>
    <scope>NUCLEOTIDE SEQUENCE [LARGE SCALE GENOMIC DNA]</scope>
    <source>
        <strain evidence="3 4">UAMH 7357</strain>
    </source>
</reference>
<keyword evidence="4" id="KW-1185">Reference proteome</keyword>
<gene>
    <name evidence="3" type="ORF">NA56DRAFT_712481</name>
</gene>
<evidence type="ECO:0000313" key="3">
    <source>
        <dbReference type="EMBL" id="PMD13018.1"/>
    </source>
</evidence>
<dbReference type="Proteomes" id="UP000235672">
    <property type="component" value="Unassembled WGS sequence"/>
</dbReference>
<sequence length="300" mass="33189">MVLPNKLKSSTPEDKKTTLAGMVAPTSPLACFKQFDLIIIPGQSTLLVVQIAISLAGILWCVPLKMNLYGWSLCPYLPWISSHNKASGEQNPTLVSGPQVVTVISPNKIRYRSSSRSLTRKALEPPGGRERLADNPNTLDPTGAGRSGVYNNFASVEYIIFTEAVVAVNELRVYVSTILWCCTESPRWQSHRRSQPIDRQSRLRVRAICLSLMTRYPGINNQGIFHPHHIKLHKISCSHPFLSREAASPGAKMTCLYALLFCIPAMNVIVQFALSLAEGFIRHGCLLVETCDSKRSSSLL</sequence>
<feature type="transmembrane region" description="Helical" evidence="2">
    <location>
        <begin position="254"/>
        <end position="274"/>
    </location>
</feature>
<organism evidence="3 4">
    <name type="scientific">Hyaloscypha hepaticicola</name>
    <dbReference type="NCBI Taxonomy" id="2082293"/>
    <lineage>
        <taxon>Eukaryota</taxon>
        <taxon>Fungi</taxon>
        <taxon>Dikarya</taxon>
        <taxon>Ascomycota</taxon>
        <taxon>Pezizomycotina</taxon>
        <taxon>Leotiomycetes</taxon>
        <taxon>Helotiales</taxon>
        <taxon>Hyaloscyphaceae</taxon>
        <taxon>Hyaloscypha</taxon>
    </lineage>
</organism>
<feature type="compositionally biased region" description="Basic and acidic residues" evidence="1">
    <location>
        <begin position="121"/>
        <end position="133"/>
    </location>
</feature>
<proteinExistence type="predicted"/>